<evidence type="ECO:0000256" key="1">
    <source>
        <dbReference type="SAM" id="MobiDB-lite"/>
    </source>
</evidence>
<name>A0ABQ6JEG7_9ACTN</name>
<reference evidence="3" key="1">
    <citation type="journal article" date="2019" name="Int. J. Syst. Evol. Microbiol.">
        <title>The Global Catalogue of Microorganisms (GCM) 10K type strain sequencing project: providing services to taxonomists for standard genome sequencing and annotation.</title>
        <authorList>
            <consortium name="The Broad Institute Genomics Platform"/>
            <consortium name="The Broad Institute Genome Sequencing Center for Infectious Disease"/>
            <person name="Wu L."/>
            <person name="Ma J."/>
        </authorList>
    </citation>
    <scope>NUCLEOTIDE SEQUENCE [LARGE SCALE GENOMIC DNA]</scope>
    <source>
        <strain evidence="3">NBRC 108730</strain>
    </source>
</reference>
<accession>A0ABQ6JEG7</accession>
<evidence type="ECO:0000313" key="2">
    <source>
        <dbReference type="EMBL" id="GMA85534.1"/>
    </source>
</evidence>
<feature type="region of interest" description="Disordered" evidence="1">
    <location>
        <begin position="164"/>
        <end position="292"/>
    </location>
</feature>
<feature type="compositionally biased region" description="Basic residues" evidence="1">
    <location>
        <begin position="256"/>
        <end position="266"/>
    </location>
</feature>
<dbReference type="EMBL" id="BSUZ01000001">
    <property type="protein sequence ID" value="GMA85534.1"/>
    <property type="molecule type" value="Genomic_DNA"/>
</dbReference>
<comment type="caution">
    <text evidence="2">The sequence shown here is derived from an EMBL/GenBank/DDBJ whole genome shotgun (WGS) entry which is preliminary data.</text>
</comment>
<keyword evidence="3" id="KW-1185">Reference proteome</keyword>
<sequence>MSPTVRVPRALRSALTGQPDARDWLAALPDLVAVACERWDLAIDLAPRAPAWHGNASLVVPVRREGEALVLKVGWPHLEARDEAVALRRWAGEGAVRLLGGDGGWTLLLERLDSTHDLQTLPVPAAIEVVGSLLRRLHVPAPPGLHLLSDDVRRWLVEPAGAGRRGARAGAAAAGRRRARGAAAPGVRPARRHAPAPRPALRQRAGGAARAVAGDRPQAAVGRPGLRGGAAAVEPVGRGRGHRRPGRRGAAPARDRLRRSGSRRRAGAGVGRRPRASTTPSSAPGRATPPSLAVHTTILGAVR</sequence>
<feature type="compositionally biased region" description="Low complexity" evidence="1">
    <location>
        <begin position="199"/>
        <end position="217"/>
    </location>
</feature>
<organism evidence="2 3">
    <name type="scientific">Angustibacter aerolatus</name>
    <dbReference type="NCBI Taxonomy" id="1162965"/>
    <lineage>
        <taxon>Bacteria</taxon>
        <taxon>Bacillati</taxon>
        <taxon>Actinomycetota</taxon>
        <taxon>Actinomycetes</taxon>
        <taxon>Kineosporiales</taxon>
        <taxon>Kineosporiaceae</taxon>
    </lineage>
</organism>
<dbReference type="Proteomes" id="UP001157017">
    <property type="component" value="Unassembled WGS sequence"/>
</dbReference>
<dbReference type="Pfam" id="PF04655">
    <property type="entry name" value="APH_6_hur"/>
    <property type="match status" value="1"/>
</dbReference>
<protein>
    <recommendedName>
        <fullName evidence="4">Aminoglycoside phosphotransferase domain-containing protein</fullName>
    </recommendedName>
</protein>
<proteinExistence type="predicted"/>
<dbReference type="InterPro" id="IPR006748">
    <property type="entry name" value="NH2Glyco/OHUrea_AB-resist_kin"/>
</dbReference>
<gene>
    <name evidence="2" type="ORF">GCM10025868_07840</name>
</gene>
<evidence type="ECO:0000313" key="3">
    <source>
        <dbReference type="Proteomes" id="UP001157017"/>
    </source>
</evidence>
<evidence type="ECO:0008006" key="4">
    <source>
        <dbReference type="Google" id="ProtNLM"/>
    </source>
</evidence>